<dbReference type="PANTHER" id="PTHR33198">
    <property type="entry name" value="ANK_REP_REGION DOMAIN-CONTAINING PROTEIN-RELATED"/>
    <property type="match status" value="1"/>
</dbReference>
<evidence type="ECO:0000313" key="3">
    <source>
        <dbReference type="Proteomes" id="UP000295070"/>
    </source>
</evidence>
<name>A0A484D2S1_PERFV</name>
<dbReference type="STRING" id="8167.A0A484D2S1"/>
<keyword evidence="3" id="KW-1185">Reference proteome</keyword>
<feature type="region of interest" description="Disordered" evidence="1">
    <location>
        <begin position="279"/>
        <end position="338"/>
    </location>
</feature>
<dbReference type="EMBL" id="SCKG01000009">
    <property type="protein sequence ID" value="TDH08977.1"/>
    <property type="molecule type" value="Genomic_DNA"/>
</dbReference>
<dbReference type="PANTHER" id="PTHR33198:SF19">
    <property type="entry name" value="CCHC-TYPE DOMAIN-CONTAINING PROTEIN"/>
    <property type="match status" value="1"/>
</dbReference>
<reference evidence="2 3" key="1">
    <citation type="submission" date="2019-01" db="EMBL/GenBank/DDBJ databases">
        <title>A chromosome-scale genome assembly of the yellow perch, Perca flavescens.</title>
        <authorList>
            <person name="Feron R."/>
            <person name="Morvezen R."/>
            <person name="Bestin A."/>
            <person name="Haffray P."/>
            <person name="Klopp C."/>
            <person name="Zahm M."/>
            <person name="Cabau C."/>
            <person name="Roques C."/>
            <person name="Donnadieu C."/>
            <person name="Bouchez O."/>
            <person name="Christie M."/>
            <person name="Larson W."/>
            <person name="Guiguen Y."/>
        </authorList>
    </citation>
    <scope>NUCLEOTIDE SEQUENCE [LARGE SCALE GENOMIC DNA]</scope>
    <source>
        <strain evidence="2">YP-PL-M2</strain>
        <tissue evidence="2">Blood</tissue>
    </source>
</reference>
<dbReference type="AlphaFoldDB" id="A0A484D2S1"/>
<protein>
    <recommendedName>
        <fullName evidence="4">Retrotransposon gag domain-containing protein</fullName>
    </recommendedName>
</protein>
<evidence type="ECO:0000313" key="2">
    <source>
        <dbReference type="EMBL" id="TDH08977.1"/>
    </source>
</evidence>
<gene>
    <name evidence="2" type="ORF">EPR50_G00103240</name>
</gene>
<comment type="caution">
    <text evidence="2">The sequence shown here is derived from an EMBL/GenBank/DDBJ whole genome shotgun (WGS) entry which is preliminary data.</text>
</comment>
<evidence type="ECO:0008006" key="4">
    <source>
        <dbReference type="Google" id="ProtNLM"/>
    </source>
</evidence>
<feature type="compositionally biased region" description="Basic and acidic residues" evidence="1">
    <location>
        <begin position="300"/>
        <end position="317"/>
    </location>
</feature>
<dbReference type="Proteomes" id="UP000295070">
    <property type="component" value="Chromosome 9"/>
</dbReference>
<feature type="compositionally biased region" description="Polar residues" evidence="1">
    <location>
        <begin position="329"/>
        <end position="338"/>
    </location>
</feature>
<organism evidence="2 3">
    <name type="scientific">Perca flavescens</name>
    <name type="common">American yellow perch</name>
    <name type="synonym">Morone flavescens</name>
    <dbReference type="NCBI Taxonomy" id="8167"/>
    <lineage>
        <taxon>Eukaryota</taxon>
        <taxon>Metazoa</taxon>
        <taxon>Chordata</taxon>
        <taxon>Craniata</taxon>
        <taxon>Vertebrata</taxon>
        <taxon>Euteleostomi</taxon>
        <taxon>Actinopterygii</taxon>
        <taxon>Neopterygii</taxon>
        <taxon>Teleostei</taxon>
        <taxon>Neoteleostei</taxon>
        <taxon>Acanthomorphata</taxon>
        <taxon>Eupercaria</taxon>
        <taxon>Perciformes</taxon>
        <taxon>Percoidei</taxon>
        <taxon>Percidae</taxon>
        <taxon>Percinae</taxon>
        <taxon>Perca</taxon>
    </lineage>
</organism>
<sequence>MADGFRRPDPVVFDGNVAENWRIFEQEYDIFIAAAHSDKPAKTKAYILLNLAGPEAIERERSFVYAAEVRAPGGGDGAVVVPAESRENPECLKRKFREVCNPQQHNKSMERHKFHSRNQKQGETIESYVSDLRIKAESCYFGDLTEELICDRIVCGITNDNLRKALLRDSELTLTKAIAICRMYEITEENNKAPSQPQTAEAGMAAARSVPCHAVPSHADACPTEWKQWSLPLPFLPQDHNKEAGHTEGLQICRPPLHDAQLDADADCREMGVSSQTEECKAGSVSLPHISPDKLPVPVHDGEIHGQRDPAERPQDPRKRRRQRGPGQSLLNSRNLLT</sequence>
<accession>A0A484D2S1</accession>
<evidence type="ECO:0000256" key="1">
    <source>
        <dbReference type="SAM" id="MobiDB-lite"/>
    </source>
</evidence>
<proteinExistence type="predicted"/>